<evidence type="ECO:0000313" key="3">
    <source>
        <dbReference type="EMBL" id="KZV46652.1"/>
    </source>
</evidence>
<evidence type="ECO:0000313" key="4">
    <source>
        <dbReference type="Proteomes" id="UP000250235"/>
    </source>
</evidence>
<evidence type="ECO:0000256" key="2">
    <source>
        <dbReference type="SAM" id="MobiDB-lite"/>
    </source>
</evidence>
<feature type="coiled-coil region" evidence="1">
    <location>
        <begin position="38"/>
        <end position="72"/>
    </location>
</feature>
<gene>
    <name evidence="3" type="ORF">F511_36861</name>
</gene>
<organism evidence="3 4">
    <name type="scientific">Dorcoceras hygrometricum</name>
    <dbReference type="NCBI Taxonomy" id="472368"/>
    <lineage>
        <taxon>Eukaryota</taxon>
        <taxon>Viridiplantae</taxon>
        <taxon>Streptophyta</taxon>
        <taxon>Embryophyta</taxon>
        <taxon>Tracheophyta</taxon>
        <taxon>Spermatophyta</taxon>
        <taxon>Magnoliopsida</taxon>
        <taxon>eudicotyledons</taxon>
        <taxon>Gunneridae</taxon>
        <taxon>Pentapetalae</taxon>
        <taxon>asterids</taxon>
        <taxon>lamiids</taxon>
        <taxon>Lamiales</taxon>
        <taxon>Gesneriaceae</taxon>
        <taxon>Didymocarpoideae</taxon>
        <taxon>Trichosporeae</taxon>
        <taxon>Loxocarpinae</taxon>
        <taxon>Dorcoceras</taxon>
    </lineage>
</organism>
<keyword evidence="1" id="KW-0175">Coiled coil</keyword>
<dbReference type="AlphaFoldDB" id="A0A2Z7CHY4"/>
<dbReference type="Proteomes" id="UP000250235">
    <property type="component" value="Unassembled WGS sequence"/>
</dbReference>
<dbReference type="EMBL" id="KQ995431">
    <property type="protein sequence ID" value="KZV46652.1"/>
    <property type="molecule type" value="Genomic_DNA"/>
</dbReference>
<accession>A0A2Z7CHY4</accession>
<feature type="region of interest" description="Disordered" evidence="2">
    <location>
        <begin position="258"/>
        <end position="279"/>
    </location>
</feature>
<proteinExistence type="predicted"/>
<sequence>MIQSARREAITQDNVLSINLNEFRKGVQGHSSFITSDLADVRKEQKEQRAMLEGLDEQVATMRNDLLDFRAKGIKRRRLREVWLHVLKSEDALAWGNRVCVSAGCSAEAVVNAGQISCSAKRKVVVLLLRLDVQLREIFTTLACDWYQQREVLCVVVFLRLVTQLLSTVRPELFRRIPVVSGGCFARVRLLPESSGFLVVTSGCLLSSWLSVTLGRCDGERLYRTLISLLGLLATMRRVVNYHSSWARQQQAELFDASGNPGSTAGRGFNPVGGAPGGG</sequence>
<keyword evidence="4" id="KW-1185">Reference proteome</keyword>
<evidence type="ECO:0000256" key="1">
    <source>
        <dbReference type="SAM" id="Coils"/>
    </source>
</evidence>
<protein>
    <submittedName>
        <fullName evidence="3">F-box family protein</fullName>
    </submittedName>
</protein>
<name>A0A2Z7CHY4_9LAMI</name>
<reference evidence="3 4" key="1">
    <citation type="journal article" date="2015" name="Proc. Natl. Acad. Sci. U.S.A.">
        <title>The resurrection genome of Boea hygrometrica: A blueprint for survival of dehydration.</title>
        <authorList>
            <person name="Xiao L."/>
            <person name="Yang G."/>
            <person name="Zhang L."/>
            <person name="Yang X."/>
            <person name="Zhao S."/>
            <person name="Ji Z."/>
            <person name="Zhou Q."/>
            <person name="Hu M."/>
            <person name="Wang Y."/>
            <person name="Chen M."/>
            <person name="Xu Y."/>
            <person name="Jin H."/>
            <person name="Xiao X."/>
            <person name="Hu G."/>
            <person name="Bao F."/>
            <person name="Hu Y."/>
            <person name="Wan P."/>
            <person name="Li L."/>
            <person name="Deng X."/>
            <person name="Kuang T."/>
            <person name="Xiang C."/>
            <person name="Zhu J.K."/>
            <person name="Oliver M.J."/>
            <person name="He Y."/>
        </authorList>
    </citation>
    <scope>NUCLEOTIDE SEQUENCE [LARGE SCALE GENOMIC DNA]</scope>
    <source>
        <strain evidence="4">cv. XS01</strain>
    </source>
</reference>